<dbReference type="InterPro" id="IPR036640">
    <property type="entry name" value="ABC1_TM_sf"/>
</dbReference>
<dbReference type="PROSITE" id="PS50893">
    <property type="entry name" value="ABC_TRANSPORTER_2"/>
    <property type="match status" value="1"/>
</dbReference>
<dbReference type="EMBL" id="NOKA02000068">
    <property type="protein sequence ID" value="RDY29309.1"/>
    <property type="molecule type" value="Genomic_DNA"/>
</dbReference>
<keyword evidence="11" id="KW-1185">Reference proteome</keyword>
<dbReference type="InterPro" id="IPR027417">
    <property type="entry name" value="P-loop_NTPase"/>
</dbReference>
<gene>
    <name evidence="10" type="ORF">CG710_018465</name>
</gene>
<feature type="transmembrane region" description="Helical" evidence="7">
    <location>
        <begin position="20"/>
        <end position="39"/>
    </location>
</feature>
<comment type="subcellular location">
    <subcellularLocation>
        <location evidence="1">Cell membrane</location>
        <topology evidence="1">Multi-pass membrane protein</topology>
    </subcellularLocation>
</comment>
<feature type="domain" description="ABC transporter" evidence="8">
    <location>
        <begin position="337"/>
        <end position="571"/>
    </location>
</feature>
<keyword evidence="6 7" id="KW-0472">Membrane</keyword>
<evidence type="ECO:0000256" key="2">
    <source>
        <dbReference type="ARBA" id="ARBA00022692"/>
    </source>
</evidence>
<dbReference type="InterPro" id="IPR003439">
    <property type="entry name" value="ABC_transporter-like_ATP-bd"/>
</dbReference>
<dbReference type="GO" id="GO:0005524">
    <property type="term" value="F:ATP binding"/>
    <property type="evidence" value="ECO:0007669"/>
    <property type="project" value="UniProtKB-KW"/>
</dbReference>
<dbReference type="GO" id="GO:0015421">
    <property type="term" value="F:ABC-type oligopeptide transporter activity"/>
    <property type="evidence" value="ECO:0007669"/>
    <property type="project" value="TreeGrafter"/>
</dbReference>
<dbReference type="Pfam" id="PF00005">
    <property type="entry name" value="ABC_tran"/>
    <property type="match status" value="1"/>
</dbReference>
<feature type="transmembrane region" description="Helical" evidence="7">
    <location>
        <begin position="245"/>
        <end position="271"/>
    </location>
</feature>
<dbReference type="CDD" id="cd07346">
    <property type="entry name" value="ABC_6TM_exporters"/>
    <property type="match status" value="1"/>
</dbReference>
<reference evidence="10 11" key="1">
    <citation type="journal article" date="2017" name="Genome Announc.">
        <title>Draft Genome Sequence of a Sporulating and Motile Strain of Lachnotalea glycerini Isolated from Water in Quebec City, Canada.</title>
        <authorList>
            <person name="Maheux A.F."/>
            <person name="Boudreau D.K."/>
            <person name="Berube E."/>
            <person name="Boissinot M."/>
            <person name="Raymond F."/>
            <person name="Brodeur S."/>
            <person name="Corbeil J."/>
            <person name="Isabel S."/>
            <person name="Omar R.F."/>
            <person name="Bergeron M.G."/>
        </authorList>
    </citation>
    <scope>NUCLEOTIDE SEQUENCE [LARGE SCALE GENOMIC DNA]</scope>
    <source>
        <strain evidence="10 11">CCRI-19302</strain>
    </source>
</reference>
<dbReference type="SUPFAM" id="SSF90123">
    <property type="entry name" value="ABC transporter transmembrane region"/>
    <property type="match status" value="1"/>
</dbReference>
<dbReference type="InterPro" id="IPR039421">
    <property type="entry name" value="Type_1_exporter"/>
</dbReference>
<dbReference type="Gene3D" id="3.40.50.300">
    <property type="entry name" value="P-loop containing nucleotide triphosphate hydrolases"/>
    <property type="match status" value="1"/>
</dbReference>
<name>A0A371J988_9FIRM</name>
<dbReference type="InterPro" id="IPR017871">
    <property type="entry name" value="ABC_transporter-like_CS"/>
</dbReference>
<dbReference type="GO" id="GO:0005886">
    <property type="term" value="C:plasma membrane"/>
    <property type="evidence" value="ECO:0007669"/>
    <property type="project" value="UniProtKB-SubCell"/>
</dbReference>
<feature type="domain" description="ABC transmembrane type-1" evidence="9">
    <location>
        <begin position="24"/>
        <end position="304"/>
    </location>
</feature>
<evidence type="ECO:0000256" key="7">
    <source>
        <dbReference type="SAM" id="Phobius"/>
    </source>
</evidence>
<evidence type="ECO:0000259" key="9">
    <source>
        <dbReference type="PROSITE" id="PS50929"/>
    </source>
</evidence>
<protein>
    <submittedName>
        <fullName evidence="10">ABC transporter ATP-binding protein</fullName>
    </submittedName>
</protein>
<dbReference type="GO" id="GO:0016887">
    <property type="term" value="F:ATP hydrolysis activity"/>
    <property type="evidence" value="ECO:0007669"/>
    <property type="project" value="InterPro"/>
</dbReference>
<evidence type="ECO:0000256" key="6">
    <source>
        <dbReference type="ARBA" id="ARBA00023136"/>
    </source>
</evidence>
<evidence type="ECO:0000313" key="11">
    <source>
        <dbReference type="Proteomes" id="UP000216411"/>
    </source>
</evidence>
<dbReference type="Pfam" id="PF00664">
    <property type="entry name" value="ABC_membrane"/>
    <property type="match status" value="1"/>
</dbReference>
<keyword evidence="2 7" id="KW-0812">Transmembrane</keyword>
<evidence type="ECO:0000256" key="4">
    <source>
        <dbReference type="ARBA" id="ARBA00022840"/>
    </source>
</evidence>
<organism evidence="10 11">
    <name type="scientific">Lachnotalea glycerini</name>
    <dbReference type="NCBI Taxonomy" id="1763509"/>
    <lineage>
        <taxon>Bacteria</taxon>
        <taxon>Bacillati</taxon>
        <taxon>Bacillota</taxon>
        <taxon>Clostridia</taxon>
        <taxon>Lachnospirales</taxon>
        <taxon>Lachnospiraceae</taxon>
        <taxon>Lachnotalea</taxon>
    </lineage>
</organism>
<keyword evidence="3" id="KW-0547">Nucleotide-binding</keyword>
<evidence type="ECO:0000313" key="10">
    <source>
        <dbReference type="EMBL" id="RDY29309.1"/>
    </source>
</evidence>
<dbReference type="PROSITE" id="PS00211">
    <property type="entry name" value="ABC_TRANSPORTER_1"/>
    <property type="match status" value="1"/>
</dbReference>
<evidence type="ECO:0000259" key="8">
    <source>
        <dbReference type="PROSITE" id="PS50893"/>
    </source>
</evidence>
<dbReference type="PANTHER" id="PTHR43394:SF1">
    <property type="entry name" value="ATP-BINDING CASSETTE SUB-FAMILY B MEMBER 10, MITOCHONDRIAL"/>
    <property type="match status" value="1"/>
</dbReference>
<dbReference type="InterPro" id="IPR011527">
    <property type="entry name" value="ABC1_TM_dom"/>
</dbReference>
<evidence type="ECO:0000256" key="1">
    <source>
        <dbReference type="ARBA" id="ARBA00004651"/>
    </source>
</evidence>
<proteinExistence type="predicted"/>
<dbReference type="PANTHER" id="PTHR43394">
    <property type="entry name" value="ATP-DEPENDENT PERMEASE MDL1, MITOCHONDRIAL"/>
    <property type="match status" value="1"/>
</dbReference>
<accession>A0A371J988</accession>
<sequence length="580" mass="66310">MKKSAHLICRFFDDFIKKYLLLNIGFLLLAAIESVLQNTVPQFTEKLVDDVLIHKNSTIFIQTILSMFLLYFFSTCIGYIYSIRCNALSEKIVKDIRQRVFQHIMNLDLQYHEKVSVGENVSRIDNDINILQNLFESAFLDFVINMFDFVFITFMMLRISAPLTGLSFVLIVVYIVIGNKLIVLMKTNSKKVLEMNSDVVSKMTDFMNKIVTVKLFVMERLVNNTFATLQQNLMKRRINVAKIQIINIEMATLIFRIAEILVWLLGGWMVIKHNMTLGALTAFMVYQNSYVSPIITLSHLTGEVSCASAALERIYQILDSKTESLGTFEYKGLQNKIQLKNVCFQYAGNSSDTLSNISIELHKGETVAFVGENGSGKSSIMNLLTRLYKEQKGSILIDGVDLNLYTLESIRKHITIVPQQINLFSMSLRENMLLDNNQQECIDTFEEELHIKKILEKLPNGYDSRIGERENNLSGGEKQKIGILRSVLRVSQEDVLILDEPTSALDTQQKEIIMSVFEKLNCALKIIITHNYNELVKSDRIIVLNQGEVVGDGKHEELIANCIHYQVLFCRKKEGENRIV</sequence>
<dbReference type="Gene3D" id="1.20.1560.10">
    <property type="entry name" value="ABC transporter type 1, transmembrane domain"/>
    <property type="match status" value="1"/>
</dbReference>
<feature type="transmembrane region" description="Helical" evidence="7">
    <location>
        <begin position="163"/>
        <end position="185"/>
    </location>
</feature>
<feature type="transmembrane region" description="Helical" evidence="7">
    <location>
        <begin position="138"/>
        <end position="157"/>
    </location>
</feature>
<dbReference type="PROSITE" id="PS50929">
    <property type="entry name" value="ABC_TM1F"/>
    <property type="match status" value="1"/>
</dbReference>
<dbReference type="SUPFAM" id="SSF52540">
    <property type="entry name" value="P-loop containing nucleoside triphosphate hydrolases"/>
    <property type="match status" value="1"/>
</dbReference>
<evidence type="ECO:0000256" key="5">
    <source>
        <dbReference type="ARBA" id="ARBA00022989"/>
    </source>
</evidence>
<evidence type="ECO:0000256" key="3">
    <source>
        <dbReference type="ARBA" id="ARBA00022741"/>
    </source>
</evidence>
<dbReference type="Proteomes" id="UP000216411">
    <property type="component" value="Unassembled WGS sequence"/>
</dbReference>
<dbReference type="InterPro" id="IPR003593">
    <property type="entry name" value="AAA+_ATPase"/>
</dbReference>
<feature type="transmembrane region" description="Helical" evidence="7">
    <location>
        <begin position="59"/>
        <end position="81"/>
    </location>
</feature>
<dbReference type="AlphaFoldDB" id="A0A371J988"/>
<dbReference type="SMART" id="SM00382">
    <property type="entry name" value="AAA"/>
    <property type="match status" value="1"/>
</dbReference>
<dbReference type="OrthoDB" id="9762778at2"/>
<keyword evidence="5 7" id="KW-1133">Transmembrane helix</keyword>
<dbReference type="RefSeq" id="WP_094378302.1">
    <property type="nucleotide sequence ID" value="NZ_NOKA02000068.1"/>
</dbReference>
<keyword evidence="4 10" id="KW-0067">ATP-binding</keyword>
<comment type="caution">
    <text evidence="10">The sequence shown here is derived from an EMBL/GenBank/DDBJ whole genome shotgun (WGS) entry which is preliminary data.</text>
</comment>